<dbReference type="GO" id="GO:0007141">
    <property type="term" value="P:male meiosis I"/>
    <property type="evidence" value="ECO:0007669"/>
    <property type="project" value="TreeGrafter"/>
</dbReference>
<protein>
    <submittedName>
        <fullName evidence="1">Uncharacterized protein</fullName>
    </submittedName>
</protein>
<dbReference type="AlphaFoldDB" id="A0A1B6G8Y3"/>
<accession>A0A1B6G8Y3</accession>
<reference evidence="1" key="1">
    <citation type="submission" date="2015-11" db="EMBL/GenBank/DDBJ databases">
        <title>De novo transcriptome assembly of four potential Pierce s Disease insect vectors from Arizona vineyards.</title>
        <authorList>
            <person name="Tassone E.E."/>
        </authorList>
    </citation>
    <scope>NUCLEOTIDE SEQUENCE</scope>
</reference>
<evidence type="ECO:0000313" key="1">
    <source>
        <dbReference type="EMBL" id="JAS58912.1"/>
    </source>
</evidence>
<dbReference type="GO" id="GO:0005634">
    <property type="term" value="C:nucleus"/>
    <property type="evidence" value="ECO:0007669"/>
    <property type="project" value="TreeGrafter"/>
</dbReference>
<gene>
    <name evidence="1" type="ORF">g.842</name>
</gene>
<dbReference type="PANTHER" id="PTHR33861">
    <property type="entry name" value="PROTEIN CBG18333"/>
    <property type="match status" value="1"/>
</dbReference>
<dbReference type="EMBL" id="GECZ01010857">
    <property type="protein sequence ID" value="JAS58912.1"/>
    <property type="molecule type" value="Transcribed_RNA"/>
</dbReference>
<name>A0A1B6G8Y3_9HEMI</name>
<dbReference type="InterPro" id="IPR027963">
    <property type="entry name" value="MEIOC"/>
</dbReference>
<sequence>MNPSRVDRLIVDMLREHARVITLVAKMENLRGDRLPDNIGVNMQCWLDAIRRVQACRREEILNSGNRRSHPLSHLRTTDEKDMAALAISIKELIKVTRKARKGMYIALNMTLPDEQESATKTSK</sequence>
<proteinExistence type="predicted"/>
<organism evidence="1">
    <name type="scientific">Cuerna arida</name>
    <dbReference type="NCBI Taxonomy" id="1464854"/>
    <lineage>
        <taxon>Eukaryota</taxon>
        <taxon>Metazoa</taxon>
        <taxon>Ecdysozoa</taxon>
        <taxon>Arthropoda</taxon>
        <taxon>Hexapoda</taxon>
        <taxon>Insecta</taxon>
        <taxon>Pterygota</taxon>
        <taxon>Neoptera</taxon>
        <taxon>Paraneoptera</taxon>
        <taxon>Hemiptera</taxon>
        <taxon>Auchenorrhyncha</taxon>
        <taxon>Membracoidea</taxon>
        <taxon>Cicadellidae</taxon>
        <taxon>Cicadellinae</taxon>
        <taxon>Proconiini</taxon>
        <taxon>Cuerna</taxon>
    </lineage>
</organism>
<dbReference type="Pfam" id="PF15189">
    <property type="entry name" value="MEIOC"/>
    <property type="match status" value="1"/>
</dbReference>
<dbReference type="GO" id="GO:0048255">
    <property type="term" value="P:mRNA stabilization"/>
    <property type="evidence" value="ECO:0007669"/>
    <property type="project" value="TreeGrafter"/>
</dbReference>
<dbReference type="GO" id="GO:0007144">
    <property type="term" value="P:female meiosis I"/>
    <property type="evidence" value="ECO:0007669"/>
    <property type="project" value="TreeGrafter"/>
</dbReference>
<dbReference type="GO" id="GO:0005737">
    <property type="term" value="C:cytoplasm"/>
    <property type="evidence" value="ECO:0007669"/>
    <property type="project" value="TreeGrafter"/>
</dbReference>
<dbReference type="PANTHER" id="PTHR33861:SF5">
    <property type="entry name" value="GAMMA-TUBULIN COMPLEX COMPONENT"/>
    <property type="match status" value="1"/>
</dbReference>